<dbReference type="InterPro" id="IPR001117">
    <property type="entry name" value="Cu-oxidase_2nd"/>
</dbReference>
<sequence>MANLVTSFMLWLCLISYAYTTIHAAPEWPRGRSTRFYDFKIQTMTVNKLCNSKQIVTVNNMFPGPVVYAQQGDRLIVKVSNESPYNATIHWHGVRQILSCWFDGPSYITQCPIQPGQTFTYEFTLVGQKGTFFWHAHVSWLRATVYGALVVYPKPGVPYPFKYPYEEHIVILGEYWLQDIVQLERQVVASGGGPPPANAYTINGHPGPNYNCSANDVYKIDVVPGKTYLLRLINAGLNMESFFAIANHKLTIVEADAEYTKPFTTDRVMLGPGQTMIVLVTADQTIGKYSMAMGPYVSGQNVPFQNISAIAYFQYVGALPNSLSLPARLPSFNDNLAVKTVMDGLRGLNTSDVPKEIDTNLFLTIGMNVNKCRSKTPQQNCQGLNNGTMAASMNNISFIKPTVSVLEAYYKGIDGFFTDNFPGAPFRFYDFVNGAPNNAPNDTSSMNGTRVKVLEYGTRVQMILQDTGTVTTENHPIHLHGYSFYVVGYGAGNYNPQTASLNLVDPPYMNTIGVPVGGWAAIRFVADNPDSHDVTQKPIQSVRQESRMVYHKTASSMSCDPWSVVIGLQGDQGIPAVPHSPGIFELKEWDAQLGKMLYMGGWQTSHDSYQRFHIQVIYGLIISEFQHISPLAHRDKKVEPDLDLKPADKMRQLGLKRGQEIIRSEIAHLDKEDQD</sequence>
<organism evidence="11 12">
    <name type="scientific">Populus tomentosa</name>
    <name type="common">Chinese white poplar</name>
    <dbReference type="NCBI Taxonomy" id="118781"/>
    <lineage>
        <taxon>Eukaryota</taxon>
        <taxon>Viridiplantae</taxon>
        <taxon>Streptophyta</taxon>
        <taxon>Embryophyta</taxon>
        <taxon>Tracheophyta</taxon>
        <taxon>Spermatophyta</taxon>
        <taxon>Magnoliopsida</taxon>
        <taxon>eudicotyledons</taxon>
        <taxon>Gunneridae</taxon>
        <taxon>Pentapetalae</taxon>
        <taxon>rosids</taxon>
        <taxon>fabids</taxon>
        <taxon>Malpighiales</taxon>
        <taxon>Salicaceae</taxon>
        <taxon>Saliceae</taxon>
        <taxon>Populus</taxon>
    </lineage>
</organism>
<comment type="cofactor">
    <cofactor evidence="1">
        <name>Cu cation</name>
        <dbReference type="ChEBI" id="CHEBI:23378"/>
    </cofactor>
</comment>
<keyword evidence="3" id="KW-0479">Metal-binding</keyword>
<evidence type="ECO:0000256" key="3">
    <source>
        <dbReference type="ARBA" id="ARBA00022723"/>
    </source>
</evidence>
<evidence type="ECO:0000256" key="5">
    <source>
        <dbReference type="ARBA" id="ARBA00023008"/>
    </source>
</evidence>
<keyword evidence="4" id="KW-0560">Oxidoreductase</keyword>
<evidence type="ECO:0000256" key="7">
    <source>
        <dbReference type="SAM" id="SignalP"/>
    </source>
</evidence>
<proteinExistence type="inferred from homology"/>
<dbReference type="InterPro" id="IPR034288">
    <property type="entry name" value="CuRO_1_LCC"/>
</dbReference>
<dbReference type="Pfam" id="PF07732">
    <property type="entry name" value="Cu-oxidase_3"/>
    <property type="match status" value="1"/>
</dbReference>
<protein>
    <recommendedName>
        <fullName evidence="13">Laccase</fullName>
    </recommendedName>
</protein>
<dbReference type="GO" id="GO:0048046">
    <property type="term" value="C:apoplast"/>
    <property type="evidence" value="ECO:0007669"/>
    <property type="project" value="InterPro"/>
</dbReference>
<dbReference type="CDD" id="cd13849">
    <property type="entry name" value="CuRO_1_LCC_plant"/>
    <property type="match status" value="1"/>
</dbReference>
<dbReference type="EMBL" id="JAAWWB010000027">
    <property type="protein sequence ID" value="KAG6749636.1"/>
    <property type="molecule type" value="Genomic_DNA"/>
</dbReference>
<evidence type="ECO:0000259" key="9">
    <source>
        <dbReference type="Pfam" id="PF07731"/>
    </source>
</evidence>
<dbReference type="GO" id="GO:0046274">
    <property type="term" value="P:lignin catabolic process"/>
    <property type="evidence" value="ECO:0007669"/>
    <property type="project" value="InterPro"/>
</dbReference>
<dbReference type="GO" id="GO:0052716">
    <property type="term" value="F:hydroquinone:oxygen oxidoreductase activity"/>
    <property type="evidence" value="ECO:0007669"/>
    <property type="project" value="InterPro"/>
</dbReference>
<feature type="signal peptide" evidence="7">
    <location>
        <begin position="1"/>
        <end position="24"/>
    </location>
</feature>
<feature type="domain" description="Plastocyanin-like" evidence="8">
    <location>
        <begin position="167"/>
        <end position="318"/>
    </location>
</feature>
<feature type="domain" description="Plastocyanin-like" evidence="10">
    <location>
        <begin position="41"/>
        <end position="154"/>
    </location>
</feature>
<dbReference type="InterPro" id="IPR011707">
    <property type="entry name" value="Cu-oxidase-like_N"/>
</dbReference>
<dbReference type="AlphaFoldDB" id="A0A8X7YF45"/>
<dbReference type="CDD" id="cd13875">
    <property type="entry name" value="CuRO_2_LCC_plant"/>
    <property type="match status" value="1"/>
</dbReference>
<keyword evidence="6" id="KW-0325">Glycoprotein</keyword>
<keyword evidence="12" id="KW-1185">Reference proteome</keyword>
<dbReference type="OrthoDB" id="2121828at2759"/>
<dbReference type="InterPro" id="IPR011706">
    <property type="entry name" value="Cu-oxidase_C"/>
</dbReference>
<evidence type="ECO:0000256" key="2">
    <source>
        <dbReference type="ARBA" id="ARBA00010609"/>
    </source>
</evidence>
<dbReference type="InterPro" id="IPR045087">
    <property type="entry name" value="Cu-oxidase_fam"/>
</dbReference>
<name>A0A8X7YF45_POPTO</name>
<dbReference type="Pfam" id="PF07731">
    <property type="entry name" value="Cu-oxidase_2"/>
    <property type="match status" value="1"/>
</dbReference>
<dbReference type="InterPro" id="IPR034285">
    <property type="entry name" value="CuRO_2_LCC"/>
</dbReference>
<evidence type="ECO:0000256" key="4">
    <source>
        <dbReference type="ARBA" id="ARBA00023002"/>
    </source>
</evidence>
<accession>A0A8X7YF45</accession>
<evidence type="ECO:0008006" key="13">
    <source>
        <dbReference type="Google" id="ProtNLM"/>
    </source>
</evidence>
<evidence type="ECO:0000313" key="12">
    <source>
        <dbReference type="Proteomes" id="UP000886885"/>
    </source>
</evidence>
<comment type="similarity">
    <text evidence="2">Belongs to the multicopper oxidase family.</text>
</comment>
<dbReference type="Proteomes" id="UP000886885">
    <property type="component" value="Chromosome 14A"/>
</dbReference>
<dbReference type="PANTHER" id="PTHR11709:SF324">
    <property type="entry name" value="LACCASE-6"/>
    <property type="match status" value="1"/>
</dbReference>
<evidence type="ECO:0000256" key="6">
    <source>
        <dbReference type="ARBA" id="ARBA00023180"/>
    </source>
</evidence>
<evidence type="ECO:0000256" key="1">
    <source>
        <dbReference type="ARBA" id="ARBA00001935"/>
    </source>
</evidence>
<dbReference type="Pfam" id="PF00394">
    <property type="entry name" value="Cu-oxidase"/>
    <property type="match status" value="1"/>
</dbReference>
<feature type="chain" id="PRO_5036493529" description="Laccase" evidence="7">
    <location>
        <begin position="25"/>
        <end position="675"/>
    </location>
</feature>
<dbReference type="InterPro" id="IPR017761">
    <property type="entry name" value="Laccase"/>
</dbReference>
<dbReference type="PANTHER" id="PTHR11709">
    <property type="entry name" value="MULTI-COPPER OXIDASE"/>
    <property type="match status" value="1"/>
</dbReference>
<reference evidence="11" key="1">
    <citation type="journal article" date="2020" name="bioRxiv">
        <title>Hybrid origin of Populus tomentosa Carr. identified through genome sequencing and phylogenomic analysis.</title>
        <authorList>
            <person name="An X."/>
            <person name="Gao K."/>
            <person name="Chen Z."/>
            <person name="Li J."/>
            <person name="Yang X."/>
            <person name="Yang X."/>
            <person name="Zhou J."/>
            <person name="Guo T."/>
            <person name="Zhao T."/>
            <person name="Huang S."/>
            <person name="Miao D."/>
            <person name="Khan W.U."/>
            <person name="Rao P."/>
            <person name="Ye M."/>
            <person name="Lei B."/>
            <person name="Liao W."/>
            <person name="Wang J."/>
            <person name="Ji L."/>
            <person name="Li Y."/>
            <person name="Guo B."/>
            <person name="Mustafa N.S."/>
            <person name="Li S."/>
            <person name="Yun Q."/>
            <person name="Keller S.R."/>
            <person name="Mao J."/>
            <person name="Zhang R."/>
            <person name="Strauss S.H."/>
        </authorList>
    </citation>
    <scope>NUCLEOTIDE SEQUENCE</scope>
    <source>
        <strain evidence="11">GM15</strain>
        <tissue evidence="11">Leaf</tissue>
    </source>
</reference>
<comment type="caution">
    <text evidence="11">The sequence shown here is derived from an EMBL/GenBank/DDBJ whole genome shotgun (WGS) entry which is preliminary data.</text>
</comment>
<evidence type="ECO:0000259" key="8">
    <source>
        <dbReference type="Pfam" id="PF00394"/>
    </source>
</evidence>
<dbReference type="GO" id="GO:0005507">
    <property type="term" value="F:copper ion binding"/>
    <property type="evidence" value="ECO:0007669"/>
    <property type="project" value="InterPro"/>
</dbReference>
<dbReference type="NCBIfam" id="TIGR03389">
    <property type="entry name" value="laccase"/>
    <property type="match status" value="1"/>
</dbReference>
<keyword evidence="5" id="KW-0186">Copper</keyword>
<gene>
    <name evidence="11" type="ORF">POTOM_046697</name>
</gene>
<evidence type="ECO:0000313" key="11">
    <source>
        <dbReference type="EMBL" id="KAG6749636.1"/>
    </source>
</evidence>
<keyword evidence="7" id="KW-0732">Signal</keyword>
<feature type="domain" description="Plastocyanin-like" evidence="9">
    <location>
        <begin position="441"/>
        <end position="529"/>
    </location>
</feature>
<evidence type="ECO:0000259" key="10">
    <source>
        <dbReference type="Pfam" id="PF07732"/>
    </source>
</evidence>